<dbReference type="PANTHER" id="PTHR24373">
    <property type="entry name" value="SLIT RELATED LEUCINE-RICH REPEAT NEURONAL PROTEIN"/>
    <property type="match status" value="1"/>
</dbReference>
<keyword evidence="1" id="KW-0433">Leucine-rich repeat</keyword>
<protein>
    <recommendedName>
        <fullName evidence="5">ShKT domain-containing protein</fullName>
    </recommendedName>
</protein>
<keyword evidence="3" id="KW-0677">Repeat</keyword>
<accession>A0ABN9U708</accession>
<dbReference type="SMART" id="SM00369">
    <property type="entry name" value="LRR_TYP"/>
    <property type="match status" value="5"/>
</dbReference>
<dbReference type="Proteomes" id="UP001189429">
    <property type="component" value="Unassembled WGS sequence"/>
</dbReference>
<feature type="domain" description="ShKT" evidence="5">
    <location>
        <begin position="451"/>
        <end position="503"/>
    </location>
</feature>
<proteinExistence type="predicted"/>
<sequence length="905" mass="96637">MLTTRAVEERLAFLGPGASARSAAPLGRRCAAATGALASLGCQGQRCQEAGRTRRSRPGRGPDTHARRSKKKVASACWAPSSWPQDRFPLEPAPSCFPCWCSSEGELRSCGVAADMKYSVLSLAQAGITHIRPGAFSPSTFASSPNMFSEASLRGNRLRTMEIGTFQHMTELTWLDLRDNGLDAIAPGAFDGLERLQHLLLDISAEFQDGASQCTLPQCKLPPLKAGVFRGLSQLRTLGLCSWKGQSWFYTGVPSVEPGVFSGLDSLEVLRMHGAFDEPFWQAAGGRLPPGLFAGLGRLRVLVLGNARLPRLGPEDLAGTPGLRGFLLPDLRDNPLYQVQPGTFQGLAQLRLLDMSRCGLVDLQPGTFAGLAELRHLSLSQGCFRQLRAGAFAGLENLEELDLSSNEFLALVAPGALDDLSSPPLQSLSLKGTPLQGAVERCAPWDSTAEHCSDSFLALWRLTRNFFSDVFVNGLGCSEVSQLCGNDQSMTQAGCPVTCGLCDAVAADASQADGCEDRDWVLDYVMVLMVGLELPLDVPGAPGSTSPLSTWSTCADVAAAGACDHPFWLEAATLLCPVACGLCDAYRQRSCTDFAFFAGPLGDLSRLCSGPYFEPLCSDLGPLGDLARLLCPSTCGECSAVAGVCDGAADSLTLGEGMEFLNAGVQQGSEITNGSEAYATPLPYAISLFQLDHRCDPSGSFDCGDRDPDFVSDCAAQCWEKFAASIGFDFFMYEPSHGRCYWALAAACVSESLHPQQGWHVWRIEQLLPTPVYIYQSVPEYIGCYVDDYYSRVFNQGPMNYGYTVFSCSGACAGVPTTHLALQDGGQCWCGSAENLGNAPYLQTANGECGEPSLEYGIQTTDGPQPQRGGGALRNAVYTLPSVSTPTSGGPGMDEHGPRRGPQRP</sequence>
<dbReference type="InterPro" id="IPR050328">
    <property type="entry name" value="Dev_Immune_Receptor"/>
</dbReference>
<comment type="caution">
    <text evidence="6">The sequence shown here is derived from an EMBL/GenBank/DDBJ whole genome shotgun (WGS) entry which is preliminary data.</text>
</comment>
<keyword evidence="7" id="KW-1185">Reference proteome</keyword>
<dbReference type="Gene3D" id="3.80.10.10">
    <property type="entry name" value="Ribonuclease Inhibitor"/>
    <property type="match status" value="2"/>
</dbReference>
<organism evidence="6 7">
    <name type="scientific">Prorocentrum cordatum</name>
    <dbReference type="NCBI Taxonomy" id="2364126"/>
    <lineage>
        <taxon>Eukaryota</taxon>
        <taxon>Sar</taxon>
        <taxon>Alveolata</taxon>
        <taxon>Dinophyceae</taxon>
        <taxon>Prorocentrales</taxon>
        <taxon>Prorocentraceae</taxon>
        <taxon>Prorocentrum</taxon>
    </lineage>
</organism>
<feature type="domain" description="ShKT" evidence="5">
    <location>
        <begin position="514"/>
        <end position="584"/>
    </location>
</feature>
<reference evidence="6" key="1">
    <citation type="submission" date="2023-10" db="EMBL/GenBank/DDBJ databases">
        <authorList>
            <person name="Chen Y."/>
            <person name="Shah S."/>
            <person name="Dougan E. K."/>
            <person name="Thang M."/>
            <person name="Chan C."/>
        </authorList>
    </citation>
    <scope>NUCLEOTIDE SEQUENCE [LARGE SCALE GENOMIC DNA]</scope>
</reference>
<name>A0ABN9U708_9DINO</name>
<dbReference type="InterPro" id="IPR003591">
    <property type="entry name" value="Leu-rich_rpt_typical-subtyp"/>
</dbReference>
<feature type="region of interest" description="Disordered" evidence="4">
    <location>
        <begin position="49"/>
        <end position="71"/>
    </location>
</feature>
<dbReference type="Pfam" id="PF01549">
    <property type="entry name" value="ShK"/>
    <property type="match status" value="2"/>
</dbReference>
<evidence type="ECO:0000256" key="2">
    <source>
        <dbReference type="ARBA" id="ARBA00022729"/>
    </source>
</evidence>
<feature type="region of interest" description="Disordered" evidence="4">
    <location>
        <begin position="853"/>
        <end position="905"/>
    </location>
</feature>
<evidence type="ECO:0000256" key="1">
    <source>
        <dbReference type="ARBA" id="ARBA00022614"/>
    </source>
</evidence>
<evidence type="ECO:0000256" key="4">
    <source>
        <dbReference type="SAM" id="MobiDB-lite"/>
    </source>
</evidence>
<gene>
    <name evidence="6" type="ORF">PCOR1329_LOCUS45753</name>
</gene>
<dbReference type="Pfam" id="PF13855">
    <property type="entry name" value="LRR_8"/>
    <property type="match status" value="2"/>
</dbReference>
<dbReference type="SMART" id="SM00254">
    <property type="entry name" value="ShKT"/>
    <property type="match status" value="2"/>
</dbReference>
<dbReference type="SUPFAM" id="SSF52058">
    <property type="entry name" value="L domain-like"/>
    <property type="match status" value="1"/>
</dbReference>
<evidence type="ECO:0000313" key="7">
    <source>
        <dbReference type="Proteomes" id="UP001189429"/>
    </source>
</evidence>
<dbReference type="InterPro" id="IPR001611">
    <property type="entry name" value="Leu-rich_rpt"/>
</dbReference>
<evidence type="ECO:0000313" key="6">
    <source>
        <dbReference type="EMBL" id="CAK0854799.1"/>
    </source>
</evidence>
<dbReference type="PANTHER" id="PTHR24373:SF397">
    <property type="entry name" value="IG-LIKE DOMAIN-CONTAINING PROTEIN"/>
    <property type="match status" value="1"/>
</dbReference>
<keyword evidence="2" id="KW-0732">Signal</keyword>
<evidence type="ECO:0000259" key="5">
    <source>
        <dbReference type="SMART" id="SM00254"/>
    </source>
</evidence>
<dbReference type="InterPro" id="IPR003582">
    <property type="entry name" value="ShKT_dom"/>
</dbReference>
<dbReference type="EMBL" id="CAUYUJ010015502">
    <property type="protein sequence ID" value="CAK0854799.1"/>
    <property type="molecule type" value="Genomic_DNA"/>
</dbReference>
<evidence type="ECO:0000256" key="3">
    <source>
        <dbReference type="ARBA" id="ARBA00022737"/>
    </source>
</evidence>
<dbReference type="InterPro" id="IPR032675">
    <property type="entry name" value="LRR_dom_sf"/>
</dbReference>